<keyword evidence="6" id="KW-1185">Reference proteome</keyword>
<dbReference type="Pfam" id="PF05719">
    <property type="entry name" value="GPP34"/>
    <property type="match status" value="1"/>
</dbReference>
<evidence type="ECO:0000256" key="2">
    <source>
        <dbReference type="ARBA" id="ARBA00023034"/>
    </source>
</evidence>
<proteinExistence type="predicted"/>
<dbReference type="GO" id="GO:0070273">
    <property type="term" value="F:phosphatidylinositol-4-phosphate binding"/>
    <property type="evidence" value="ECO:0007669"/>
    <property type="project" value="InterPro"/>
</dbReference>
<accession>A0A8J7GNN6</accession>
<dbReference type="Gene3D" id="1.10.3630.10">
    <property type="entry name" value="yeast vps74-n-term truncation variant domain like"/>
    <property type="match status" value="1"/>
</dbReference>
<dbReference type="GO" id="GO:0005737">
    <property type="term" value="C:cytoplasm"/>
    <property type="evidence" value="ECO:0007669"/>
    <property type="project" value="UniProtKB-ARBA"/>
</dbReference>
<evidence type="ECO:0008006" key="7">
    <source>
        <dbReference type="Google" id="ProtNLM"/>
    </source>
</evidence>
<dbReference type="InterPro" id="IPR008628">
    <property type="entry name" value="GPP34-like"/>
</dbReference>
<evidence type="ECO:0000313" key="5">
    <source>
        <dbReference type="EMBL" id="MBG6141175.1"/>
    </source>
</evidence>
<dbReference type="InterPro" id="IPR038261">
    <property type="entry name" value="GPP34-like_sf"/>
</dbReference>
<reference evidence="5" key="1">
    <citation type="submission" date="2020-11" db="EMBL/GenBank/DDBJ databases">
        <title>Sequencing the genomes of 1000 actinobacteria strains.</title>
        <authorList>
            <person name="Klenk H.-P."/>
        </authorList>
    </citation>
    <scope>NUCLEOTIDE SEQUENCE</scope>
    <source>
        <strain evidence="5">DSM 45356</strain>
    </source>
</reference>
<evidence type="ECO:0000256" key="3">
    <source>
        <dbReference type="ARBA" id="ARBA00023121"/>
    </source>
</evidence>
<keyword evidence="2" id="KW-0333">Golgi apparatus</keyword>
<comment type="caution">
    <text evidence="5">The sequence shown here is derived from an EMBL/GenBank/DDBJ whole genome shotgun (WGS) entry which is preliminary data.</text>
</comment>
<name>A0A8J7GNN6_9ACTN</name>
<dbReference type="AlphaFoldDB" id="A0A8J7GNN6"/>
<protein>
    <recommendedName>
        <fullName evidence="7">Golgi phosphoprotein 3 GPP34</fullName>
    </recommendedName>
</protein>
<evidence type="ECO:0000313" key="6">
    <source>
        <dbReference type="Proteomes" id="UP000622552"/>
    </source>
</evidence>
<dbReference type="EMBL" id="JADOUF010000001">
    <property type="protein sequence ID" value="MBG6141175.1"/>
    <property type="molecule type" value="Genomic_DNA"/>
</dbReference>
<organism evidence="5 6">
    <name type="scientific">Longispora fulva</name>
    <dbReference type="NCBI Taxonomy" id="619741"/>
    <lineage>
        <taxon>Bacteria</taxon>
        <taxon>Bacillati</taxon>
        <taxon>Actinomycetota</taxon>
        <taxon>Actinomycetes</taxon>
        <taxon>Micromonosporales</taxon>
        <taxon>Micromonosporaceae</taxon>
        <taxon>Longispora</taxon>
    </lineage>
</organism>
<dbReference type="Proteomes" id="UP000622552">
    <property type="component" value="Unassembled WGS sequence"/>
</dbReference>
<keyword evidence="3" id="KW-0446">Lipid-binding</keyword>
<comment type="subcellular location">
    <subcellularLocation>
        <location evidence="1">Golgi apparatus membrane</location>
        <topology evidence="1">Peripheral membrane protein</topology>
        <orientation evidence="1">Cytoplasmic side</orientation>
    </subcellularLocation>
</comment>
<evidence type="ECO:0000256" key="4">
    <source>
        <dbReference type="ARBA" id="ARBA00023136"/>
    </source>
</evidence>
<dbReference type="GO" id="GO:0012505">
    <property type="term" value="C:endomembrane system"/>
    <property type="evidence" value="ECO:0007669"/>
    <property type="project" value="UniProtKB-ARBA"/>
</dbReference>
<evidence type="ECO:0000256" key="1">
    <source>
        <dbReference type="ARBA" id="ARBA00004255"/>
    </source>
</evidence>
<keyword evidence="4" id="KW-0472">Membrane</keyword>
<dbReference type="RefSeq" id="WP_197007633.1">
    <property type="nucleotide sequence ID" value="NZ_BONS01000030.1"/>
</dbReference>
<sequence>MPLGDDLYLLAHSSEGKPYVHLPSLSVGLATAVLIELMLAGRIGVSEGRVIGYERRPINLSVADSALGAIFAGANQTPNYWLRAVASDSYDRISGALTASGLLRKVQTRRLGLVPVTRIQPVDPEMAVRIRARLRYALRGPDEVPVADAALCAIVGIVGLESRVFLDGLPNGHLAAVSAGLHPMLRAILGAAEHEIAQAAMSAYR</sequence>
<gene>
    <name evidence="5" type="ORF">IW245_007369</name>
</gene>